<protein>
    <submittedName>
        <fullName evidence="2">Uncharacterized protein</fullName>
    </submittedName>
</protein>
<evidence type="ECO:0000313" key="3">
    <source>
        <dbReference type="Proteomes" id="UP000002009"/>
    </source>
</evidence>
<dbReference type="AlphaFoldDB" id="C1E4D5"/>
<dbReference type="Proteomes" id="UP000002009">
    <property type="component" value="Chromosome 4"/>
</dbReference>
<dbReference type="EMBL" id="CP001325">
    <property type="protein sequence ID" value="ACO63097.1"/>
    <property type="molecule type" value="Genomic_DNA"/>
</dbReference>
<evidence type="ECO:0000313" key="2">
    <source>
        <dbReference type="EMBL" id="ACO63097.1"/>
    </source>
</evidence>
<keyword evidence="3" id="KW-1185">Reference proteome</keyword>
<proteinExistence type="predicted"/>
<reference evidence="2 3" key="1">
    <citation type="journal article" date="2009" name="Science">
        <title>Green evolution and dynamic adaptations revealed by genomes of the marine picoeukaryotes Micromonas.</title>
        <authorList>
            <person name="Worden A.Z."/>
            <person name="Lee J.H."/>
            <person name="Mock T."/>
            <person name="Rouze P."/>
            <person name="Simmons M.P."/>
            <person name="Aerts A.L."/>
            <person name="Allen A.E."/>
            <person name="Cuvelier M.L."/>
            <person name="Derelle E."/>
            <person name="Everett M.V."/>
            <person name="Foulon E."/>
            <person name="Grimwood J."/>
            <person name="Gundlach H."/>
            <person name="Henrissat B."/>
            <person name="Napoli C."/>
            <person name="McDonald S.M."/>
            <person name="Parker M.S."/>
            <person name="Rombauts S."/>
            <person name="Salamov A."/>
            <person name="Von Dassow P."/>
            <person name="Badger J.H."/>
            <person name="Coutinho P.M."/>
            <person name="Demir E."/>
            <person name="Dubchak I."/>
            <person name="Gentemann C."/>
            <person name="Eikrem W."/>
            <person name="Gready J.E."/>
            <person name="John U."/>
            <person name="Lanier W."/>
            <person name="Lindquist E.A."/>
            <person name="Lucas S."/>
            <person name="Mayer K.F."/>
            <person name="Moreau H."/>
            <person name="Not F."/>
            <person name="Otillar R."/>
            <person name="Panaud O."/>
            <person name="Pangilinan J."/>
            <person name="Paulsen I."/>
            <person name="Piegu B."/>
            <person name="Poliakov A."/>
            <person name="Robbens S."/>
            <person name="Schmutz J."/>
            <person name="Toulza E."/>
            <person name="Wyss T."/>
            <person name="Zelensky A."/>
            <person name="Zhou K."/>
            <person name="Armbrust E.V."/>
            <person name="Bhattacharya D."/>
            <person name="Goodenough U.W."/>
            <person name="Van de Peer Y."/>
            <person name="Grigoriev I.V."/>
        </authorList>
    </citation>
    <scope>NUCLEOTIDE SEQUENCE [LARGE SCALE GENOMIC DNA]</scope>
    <source>
        <strain evidence="3">RCC299 / NOUM17</strain>
    </source>
</reference>
<dbReference type="OMA" id="MAKAKCV"/>
<sequence length="120" mass="13031">MAEHIRRGKAQPQTNDVPAVSLAHNASHRDHSHLKPPTTMSAQTALFSFAAVKAPAARRQTVRCRAAAKEVTPAKAEEFKCPLVCDALEKADAPVNEMAKAKCVHPDRPVAKACKDCPRR</sequence>
<evidence type="ECO:0000256" key="1">
    <source>
        <dbReference type="SAM" id="MobiDB-lite"/>
    </source>
</evidence>
<accession>C1E4D5</accession>
<name>C1E4D5_MICCC</name>
<dbReference type="KEGG" id="mis:MICPUN_57997"/>
<gene>
    <name evidence="2" type="ORF">MICPUN_57997</name>
</gene>
<dbReference type="InParanoid" id="C1E4D5"/>
<organism evidence="2 3">
    <name type="scientific">Micromonas commoda (strain RCC299 / NOUM17 / CCMP2709)</name>
    <name type="common">Picoplanktonic green alga</name>
    <dbReference type="NCBI Taxonomy" id="296587"/>
    <lineage>
        <taxon>Eukaryota</taxon>
        <taxon>Viridiplantae</taxon>
        <taxon>Chlorophyta</taxon>
        <taxon>Mamiellophyceae</taxon>
        <taxon>Mamiellales</taxon>
        <taxon>Mamiellaceae</taxon>
        <taxon>Micromonas</taxon>
    </lineage>
</organism>
<dbReference type="GeneID" id="8242732"/>
<dbReference type="RefSeq" id="XP_002501839.1">
    <property type="nucleotide sequence ID" value="XM_002501793.1"/>
</dbReference>
<feature type="region of interest" description="Disordered" evidence="1">
    <location>
        <begin position="1"/>
        <end position="38"/>
    </location>
</feature>
<dbReference type="OrthoDB" id="10563998at2759"/>